<accession>A0A9P5XT03</accession>
<organism evidence="1 2">
    <name type="scientific">Collybia nuda</name>
    <dbReference type="NCBI Taxonomy" id="64659"/>
    <lineage>
        <taxon>Eukaryota</taxon>
        <taxon>Fungi</taxon>
        <taxon>Dikarya</taxon>
        <taxon>Basidiomycota</taxon>
        <taxon>Agaricomycotina</taxon>
        <taxon>Agaricomycetes</taxon>
        <taxon>Agaricomycetidae</taxon>
        <taxon>Agaricales</taxon>
        <taxon>Tricholomatineae</taxon>
        <taxon>Clitocybaceae</taxon>
        <taxon>Collybia</taxon>
    </lineage>
</organism>
<gene>
    <name evidence="1" type="ORF">BDZ94DRAFT_1276032</name>
</gene>
<keyword evidence="2" id="KW-1185">Reference proteome</keyword>
<reference evidence="1" key="1">
    <citation type="submission" date="2020-11" db="EMBL/GenBank/DDBJ databases">
        <authorList>
            <consortium name="DOE Joint Genome Institute"/>
            <person name="Ahrendt S."/>
            <person name="Riley R."/>
            <person name="Andreopoulos W."/>
            <person name="Labutti K."/>
            <person name="Pangilinan J."/>
            <person name="Ruiz-Duenas F.J."/>
            <person name="Barrasa J.M."/>
            <person name="Sanchez-Garcia M."/>
            <person name="Camarero S."/>
            <person name="Miyauchi S."/>
            <person name="Serrano A."/>
            <person name="Linde D."/>
            <person name="Babiker R."/>
            <person name="Drula E."/>
            <person name="Ayuso-Fernandez I."/>
            <person name="Pacheco R."/>
            <person name="Padilla G."/>
            <person name="Ferreira P."/>
            <person name="Barriuso J."/>
            <person name="Kellner H."/>
            <person name="Castanera R."/>
            <person name="Alfaro M."/>
            <person name="Ramirez L."/>
            <person name="Pisabarro A.G."/>
            <person name="Kuo A."/>
            <person name="Tritt A."/>
            <person name="Lipzen A."/>
            <person name="He G."/>
            <person name="Yan M."/>
            <person name="Ng V."/>
            <person name="Cullen D."/>
            <person name="Martin F."/>
            <person name="Rosso M.-N."/>
            <person name="Henrissat B."/>
            <person name="Hibbett D."/>
            <person name="Martinez A.T."/>
            <person name="Grigoriev I.V."/>
        </authorList>
    </citation>
    <scope>NUCLEOTIDE SEQUENCE</scope>
    <source>
        <strain evidence="1">CBS 247.69</strain>
    </source>
</reference>
<sequence length="60" mass="7258">MFRKTPEQSETRFRDGLYDEPRFGLVKLPDPIPQPNPQSVYCALFFFLSWQRPILRDWRA</sequence>
<protein>
    <submittedName>
        <fullName evidence="1">Uncharacterized protein</fullName>
    </submittedName>
</protein>
<dbReference type="Proteomes" id="UP000807353">
    <property type="component" value="Unassembled WGS sequence"/>
</dbReference>
<dbReference type="AlphaFoldDB" id="A0A9P5XT03"/>
<proteinExistence type="predicted"/>
<name>A0A9P5XT03_9AGAR</name>
<evidence type="ECO:0000313" key="2">
    <source>
        <dbReference type="Proteomes" id="UP000807353"/>
    </source>
</evidence>
<evidence type="ECO:0000313" key="1">
    <source>
        <dbReference type="EMBL" id="KAF9456300.1"/>
    </source>
</evidence>
<dbReference type="EMBL" id="MU150438">
    <property type="protein sequence ID" value="KAF9456300.1"/>
    <property type="molecule type" value="Genomic_DNA"/>
</dbReference>
<comment type="caution">
    <text evidence="1">The sequence shown here is derived from an EMBL/GenBank/DDBJ whole genome shotgun (WGS) entry which is preliminary data.</text>
</comment>